<feature type="compositionally biased region" description="Basic and acidic residues" evidence="1">
    <location>
        <begin position="292"/>
        <end position="310"/>
    </location>
</feature>
<dbReference type="InterPro" id="IPR018034">
    <property type="entry name" value="Kri1"/>
</dbReference>
<feature type="region of interest" description="Disordered" evidence="1">
    <location>
        <begin position="260"/>
        <end position="310"/>
    </location>
</feature>
<proteinExistence type="predicted"/>
<sequence>MIYEYERCLHFFDEDLDLDSDDIIKTNNEYAKKYNVWRNKEELNKLKTKYGEEIDINEESSSSSDDEEGIELTEKIEKEFYKTLACLKNKDPRIYDENVNFLIKMKMKFLPSRKLKKKDEPMYLKDYERNLILERGGVLSDEDEDVEKRPRLIFYNYCISNIVEEQKNIKEDIKKALSNINEDEDVGEWGGLFKERKKTKEEEKEEDVDYKKWLIGHTKEITNKEVETELKPLKDYWNNPNLDKGEKFLRDYILNKKSQTKNLLKGTPTTMENSLRRKDDRRKVKKARSKGKKAERERRKNEGVKEIAGT</sequence>
<dbReference type="EMBL" id="JAPWTJ010000561">
    <property type="protein sequence ID" value="KAJ8977315.1"/>
    <property type="molecule type" value="Genomic_DNA"/>
</dbReference>
<comment type="caution">
    <text evidence="2">The sequence shown here is derived from an EMBL/GenBank/DDBJ whole genome shotgun (WGS) entry which is preliminary data.</text>
</comment>
<gene>
    <name evidence="2" type="ORF">NQ317_009333</name>
</gene>
<evidence type="ECO:0008006" key="4">
    <source>
        <dbReference type="Google" id="ProtNLM"/>
    </source>
</evidence>
<dbReference type="Proteomes" id="UP001162164">
    <property type="component" value="Unassembled WGS sequence"/>
</dbReference>
<reference evidence="2" key="1">
    <citation type="journal article" date="2023" name="Insect Mol. Biol.">
        <title>Genome sequencing provides insights into the evolution of gene families encoding plant cell wall-degrading enzymes in longhorned beetles.</title>
        <authorList>
            <person name="Shin N.R."/>
            <person name="Okamura Y."/>
            <person name="Kirsch R."/>
            <person name="Pauchet Y."/>
        </authorList>
    </citation>
    <scope>NUCLEOTIDE SEQUENCE</scope>
    <source>
        <strain evidence="2">MMC_N1</strain>
    </source>
</reference>
<accession>A0ABQ9JIG7</accession>
<keyword evidence="3" id="KW-1185">Reference proteome</keyword>
<dbReference type="PANTHER" id="PTHR14490">
    <property type="entry name" value="ZINC FINGER, ZZ TYPE"/>
    <property type="match status" value="1"/>
</dbReference>
<feature type="compositionally biased region" description="Polar residues" evidence="1">
    <location>
        <begin position="260"/>
        <end position="273"/>
    </location>
</feature>
<name>A0ABQ9JIG7_9CUCU</name>
<organism evidence="2 3">
    <name type="scientific">Molorchus minor</name>
    <dbReference type="NCBI Taxonomy" id="1323400"/>
    <lineage>
        <taxon>Eukaryota</taxon>
        <taxon>Metazoa</taxon>
        <taxon>Ecdysozoa</taxon>
        <taxon>Arthropoda</taxon>
        <taxon>Hexapoda</taxon>
        <taxon>Insecta</taxon>
        <taxon>Pterygota</taxon>
        <taxon>Neoptera</taxon>
        <taxon>Endopterygota</taxon>
        <taxon>Coleoptera</taxon>
        <taxon>Polyphaga</taxon>
        <taxon>Cucujiformia</taxon>
        <taxon>Chrysomeloidea</taxon>
        <taxon>Cerambycidae</taxon>
        <taxon>Lamiinae</taxon>
        <taxon>Monochamini</taxon>
        <taxon>Molorchus</taxon>
    </lineage>
</organism>
<protein>
    <recommendedName>
        <fullName evidence="4">Protein KRI1 homolog</fullName>
    </recommendedName>
</protein>
<evidence type="ECO:0000313" key="2">
    <source>
        <dbReference type="EMBL" id="KAJ8977315.1"/>
    </source>
</evidence>
<evidence type="ECO:0000256" key="1">
    <source>
        <dbReference type="SAM" id="MobiDB-lite"/>
    </source>
</evidence>
<evidence type="ECO:0000313" key="3">
    <source>
        <dbReference type="Proteomes" id="UP001162164"/>
    </source>
</evidence>
<dbReference type="PANTHER" id="PTHR14490:SF5">
    <property type="entry name" value="PROTEIN KRI1 HOMOLOG"/>
    <property type="match status" value="1"/>
</dbReference>